<evidence type="ECO:0000259" key="11">
    <source>
        <dbReference type="Pfam" id="PF03372"/>
    </source>
</evidence>
<evidence type="ECO:0000256" key="3">
    <source>
        <dbReference type="ARBA" id="ARBA00007092"/>
    </source>
</evidence>
<dbReference type="Proteomes" id="UP000472265">
    <property type="component" value="Chromosome 12"/>
</dbReference>
<dbReference type="Gene3D" id="3.60.10.10">
    <property type="entry name" value="Endonuclease/exonuclease/phosphatase"/>
    <property type="match status" value="1"/>
</dbReference>
<dbReference type="Pfam" id="PF03372">
    <property type="entry name" value="Exo_endo_phos"/>
    <property type="match status" value="1"/>
</dbReference>
<reference evidence="12" key="3">
    <citation type="submission" date="2025-09" db="UniProtKB">
        <authorList>
            <consortium name="Ensembl"/>
        </authorList>
    </citation>
    <scope>IDENTIFICATION</scope>
</reference>
<reference evidence="12" key="1">
    <citation type="submission" date="2021-04" db="EMBL/GenBank/DDBJ databases">
        <authorList>
            <consortium name="Wellcome Sanger Institute Data Sharing"/>
        </authorList>
    </citation>
    <scope>NUCLEOTIDE SEQUENCE [LARGE SCALE GENOMIC DNA]</scope>
</reference>
<dbReference type="InterPro" id="IPR036691">
    <property type="entry name" value="Endo/exonu/phosph_ase_sf"/>
</dbReference>
<dbReference type="GeneTree" id="ENSGT00950000183016"/>
<dbReference type="InterPro" id="IPR004808">
    <property type="entry name" value="AP_endonuc_1"/>
</dbReference>
<evidence type="ECO:0000256" key="8">
    <source>
        <dbReference type="ARBA" id="ARBA00022842"/>
    </source>
</evidence>
<reference evidence="12" key="2">
    <citation type="submission" date="2025-08" db="UniProtKB">
        <authorList>
            <consortium name="Ensembl"/>
        </authorList>
    </citation>
    <scope>IDENTIFICATION</scope>
</reference>
<dbReference type="OMA" id="THIERTH"/>
<evidence type="ECO:0000256" key="2">
    <source>
        <dbReference type="ARBA" id="ARBA00001946"/>
    </source>
</evidence>
<evidence type="ECO:0000256" key="4">
    <source>
        <dbReference type="ARBA" id="ARBA00012115"/>
    </source>
</evidence>
<keyword evidence="9" id="KW-0234">DNA repair</keyword>
<evidence type="ECO:0000256" key="1">
    <source>
        <dbReference type="ARBA" id="ARBA00000493"/>
    </source>
</evidence>
<dbReference type="GO" id="GO:0006284">
    <property type="term" value="P:base-excision repair"/>
    <property type="evidence" value="ECO:0007669"/>
    <property type="project" value="TreeGrafter"/>
</dbReference>
<protein>
    <recommendedName>
        <fullName evidence="4">exodeoxyribonuclease III</fullName>
        <ecNumber evidence="4">3.1.11.2</ecNumber>
    </recommendedName>
</protein>
<keyword evidence="6" id="KW-0227">DNA damage</keyword>
<dbReference type="InParanoid" id="A0A671Y1K8"/>
<keyword evidence="7" id="KW-0378">Hydrolase</keyword>
<name>A0A671Y1K8_SPAAU</name>
<comment type="catalytic activity">
    <reaction evidence="1">
        <text>Exonucleolytic cleavage in the 3'- to 5'-direction to yield nucleoside 5'-phosphates.</text>
        <dbReference type="EC" id="3.1.11.2"/>
    </reaction>
</comment>
<dbReference type="PANTHER" id="PTHR22748:SF26">
    <property type="entry name" value="ENDONUCLEASE_EXONUCLEASE_PHOSPHATASE DOMAIN-CONTAINING PROTEIN"/>
    <property type="match status" value="1"/>
</dbReference>
<feature type="coiled-coil region" evidence="10">
    <location>
        <begin position="310"/>
        <end position="340"/>
    </location>
</feature>
<keyword evidence="10" id="KW-0175">Coiled coil</keyword>
<dbReference type="GO" id="GO:0046872">
    <property type="term" value="F:metal ion binding"/>
    <property type="evidence" value="ECO:0007669"/>
    <property type="project" value="UniProtKB-KW"/>
</dbReference>
<evidence type="ECO:0000256" key="9">
    <source>
        <dbReference type="ARBA" id="ARBA00023204"/>
    </source>
</evidence>
<organism evidence="12 13">
    <name type="scientific">Sparus aurata</name>
    <name type="common">Gilthead sea bream</name>
    <dbReference type="NCBI Taxonomy" id="8175"/>
    <lineage>
        <taxon>Eukaryota</taxon>
        <taxon>Metazoa</taxon>
        <taxon>Chordata</taxon>
        <taxon>Craniata</taxon>
        <taxon>Vertebrata</taxon>
        <taxon>Euteleostomi</taxon>
        <taxon>Actinopterygii</taxon>
        <taxon>Neopterygii</taxon>
        <taxon>Teleostei</taxon>
        <taxon>Neoteleostei</taxon>
        <taxon>Acanthomorphata</taxon>
        <taxon>Eupercaria</taxon>
        <taxon>Spariformes</taxon>
        <taxon>Sparidae</taxon>
        <taxon>Sparus</taxon>
    </lineage>
</organism>
<keyword evidence="8" id="KW-0460">Magnesium</keyword>
<dbReference type="CDD" id="cd09076">
    <property type="entry name" value="L1-EN"/>
    <property type="match status" value="1"/>
</dbReference>
<proteinExistence type="inferred from homology"/>
<dbReference type="GO" id="GO:0008081">
    <property type="term" value="F:phosphoric diester hydrolase activity"/>
    <property type="evidence" value="ECO:0007669"/>
    <property type="project" value="TreeGrafter"/>
</dbReference>
<feature type="domain" description="Endonuclease/exonuclease/phosphatase" evidence="11">
    <location>
        <begin position="12"/>
        <end position="235"/>
    </location>
</feature>
<dbReference type="InterPro" id="IPR005135">
    <property type="entry name" value="Endo/exonuclease/phosphatase"/>
</dbReference>
<sequence>VVVSQPAAVNVVTYNVKGLHSPQKRKKILDQLKQMNCSIAYLQETHLSEAEHKKLNKSWASQVFYSSHKSGRRWGVAILMHRSLQFCLDSSFQDKEGRYVLINGTINGTQVSMFNVYAPNDNSPQFMKTIFDLVLGKAQGILLIGGDFNCALNPYLDKSMNSNAHPTTMSKALKHCCEEFGFLDVWRYKHPRDRDYTFYSHPHSTYSRIDYFFMPINESFRALDCQIHYITLSDHAPVSVVGDMGGAATSCGWRLNTSLLGIPAFQASLRDEFIIYLESNDKEDISPNILWDTAKAVLRGKIIQLASTFKKARIAKRMELEKKIDDLEKQHKENMSAENLRKLKIAKQELDDLLMEKVDRNLRFLKQKYYEHGSRASRLLASRLRKQYSLTTNVTQRKSTITLTLSNYRQLILPQLSSLTDQ</sequence>
<comment type="similarity">
    <text evidence="3">Belongs to the DNA repair enzymes AP/ExoA family.</text>
</comment>
<dbReference type="AlphaFoldDB" id="A0A671Y1K8"/>
<evidence type="ECO:0000256" key="10">
    <source>
        <dbReference type="SAM" id="Coils"/>
    </source>
</evidence>
<dbReference type="PANTHER" id="PTHR22748">
    <property type="entry name" value="AP ENDONUCLEASE"/>
    <property type="match status" value="1"/>
</dbReference>
<evidence type="ECO:0000313" key="13">
    <source>
        <dbReference type="Proteomes" id="UP000472265"/>
    </source>
</evidence>
<evidence type="ECO:0000256" key="6">
    <source>
        <dbReference type="ARBA" id="ARBA00022763"/>
    </source>
</evidence>
<evidence type="ECO:0000256" key="7">
    <source>
        <dbReference type="ARBA" id="ARBA00022801"/>
    </source>
</evidence>
<dbReference type="EC" id="3.1.11.2" evidence="4"/>
<evidence type="ECO:0000256" key="5">
    <source>
        <dbReference type="ARBA" id="ARBA00022723"/>
    </source>
</evidence>
<accession>A0A671Y1K8</accession>
<keyword evidence="13" id="KW-1185">Reference proteome</keyword>
<dbReference type="GO" id="GO:0008311">
    <property type="term" value="F:double-stranded DNA 3'-5' DNA exonuclease activity"/>
    <property type="evidence" value="ECO:0007669"/>
    <property type="project" value="UniProtKB-EC"/>
</dbReference>
<dbReference type="GO" id="GO:0003906">
    <property type="term" value="F:DNA-(apurinic or apyrimidinic site) endonuclease activity"/>
    <property type="evidence" value="ECO:0007669"/>
    <property type="project" value="TreeGrafter"/>
</dbReference>
<comment type="cofactor">
    <cofactor evidence="2">
        <name>Mg(2+)</name>
        <dbReference type="ChEBI" id="CHEBI:18420"/>
    </cofactor>
</comment>
<dbReference type="GO" id="GO:0005634">
    <property type="term" value="C:nucleus"/>
    <property type="evidence" value="ECO:0007669"/>
    <property type="project" value="TreeGrafter"/>
</dbReference>
<dbReference type="SUPFAM" id="SSF56219">
    <property type="entry name" value="DNase I-like"/>
    <property type="match status" value="1"/>
</dbReference>
<dbReference type="Ensembl" id="ENSSAUT00010060268.1">
    <property type="protein sequence ID" value="ENSSAUP00010057394.1"/>
    <property type="gene ID" value="ENSSAUG00010023483.1"/>
</dbReference>
<keyword evidence="5" id="KW-0479">Metal-binding</keyword>
<evidence type="ECO:0000313" key="12">
    <source>
        <dbReference type="Ensembl" id="ENSSAUP00010057394.1"/>
    </source>
</evidence>